<evidence type="ECO:0000313" key="8">
    <source>
        <dbReference type="Proteomes" id="UP000036834"/>
    </source>
</evidence>
<dbReference type="Proteomes" id="UP000036834">
    <property type="component" value="Unassembled WGS sequence"/>
</dbReference>
<comment type="caution">
    <text evidence="7">The sequence shown here is derived from an EMBL/GenBank/DDBJ whole genome shotgun (WGS) entry which is preliminary data.</text>
</comment>
<evidence type="ECO:0000259" key="5">
    <source>
        <dbReference type="PROSITE" id="PS50931"/>
    </source>
</evidence>
<dbReference type="Pfam" id="PF03466">
    <property type="entry name" value="LysR_substrate"/>
    <property type="match status" value="1"/>
</dbReference>
<proteinExistence type="inferred from homology"/>
<keyword evidence="2" id="KW-0805">Transcription regulation</keyword>
<keyword evidence="4" id="KW-0804">Transcription</keyword>
<evidence type="ECO:0000313" key="7">
    <source>
        <dbReference type="EMBL" id="KNB71513.1"/>
    </source>
</evidence>
<gene>
    <name evidence="6" type="primary">gltC_1</name>
    <name evidence="7" type="ORF">ADS79_22345</name>
    <name evidence="6" type="ORF">BRE01_08710</name>
</gene>
<dbReference type="GO" id="GO:0003677">
    <property type="term" value="F:DNA binding"/>
    <property type="evidence" value="ECO:0007669"/>
    <property type="project" value="UniProtKB-KW"/>
</dbReference>
<sequence>MELRQIQYFIEVAKREHVTEAAVALHVAQSAVSRQIVNLEQELGVDLFIREGRNVKLTPIGSMFLEHIQQAMTVIDNAKREIEECLDPNKGTIRIGFPSSLASYTLPTAISAFRNLYPSVNFLLKQGSYHYLIDAVKKGDINMALLGPLPKDEKRIKGDILFLEHIVALLPNSHPLADRPALELAQLRNESFILFPEGYVLREIVVNACQQLGFYPKVSFEGDDIDAIKGLVAAGLGVTLIPEITLVDSIPRSTVKVPVIEPRVTRTVGVIIPTERQLLPTEKLFHQFLKDFFTVLDQFHK</sequence>
<dbReference type="Gene3D" id="1.10.10.10">
    <property type="entry name" value="Winged helix-like DNA-binding domain superfamily/Winged helix DNA-binding domain"/>
    <property type="match status" value="1"/>
</dbReference>
<protein>
    <submittedName>
        <fullName evidence="6">HTH-type transcriptional regulator GltC</fullName>
    </submittedName>
    <submittedName>
        <fullName evidence="7">LysR family transcriptional regulator</fullName>
    </submittedName>
</protein>
<evidence type="ECO:0000256" key="4">
    <source>
        <dbReference type="ARBA" id="ARBA00023163"/>
    </source>
</evidence>
<comment type="similarity">
    <text evidence="1">Belongs to the LysR transcriptional regulatory family.</text>
</comment>
<dbReference type="InterPro" id="IPR000847">
    <property type="entry name" value="LysR_HTH_N"/>
</dbReference>
<dbReference type="PROSITE" id="PS50931">
    <property type="entry name" value="HTH_LYSR"/>
    <property type="match status" value="1"/>
</dbReference>
<dbReference type="Proteomes" id="UP000319578">
    <property type="component" value="Unassembled WGS sequence"/>
</dbReference>
<dbReference type="PANTHER" id="PTHR30346:SF28">
    <property type="entry name" value="HTH-TYPE TRANSCRIPTIONAL REGULATOR CYNR"/>
    <property type="match status" value="1"/>
</dbReference>
<dbReference type="PANTHER" id="PTHR30346">
    <property type="entry name" value="TRANSCRIPTIONAL DUAL REGULATOR HCAR-RELATED"/>
    <property type="match status" value="1"/>
</dbReference>
<dbReference type="FunFam" id="1.10.10.10:FF:000001">
    <property type="entry name" value="LysR family transcriptional regulator"/>
    <property type="match status" value="1"/>
</dbReference>
<dbReference type="EMBL" id="BJON01000003">
    <property type="protein sequence ID" value="GED67169.1"/>
    <property type="molecule type" value="Genomic_DNA"/>
</dbReference>
<dbReference type="OrthoDB" id="9803735at2"/>
<feature type="domain" description="HTH lysR-type" evidence="5">
    <location>
        <begin position="1"/>
        <end position="58"/>
    </location>
</feature>
<evidence type="ECO:0000313" key="9">
    <source>
        <dbReference type="Proteomes" id="UP000319578"/>
    </source>
</evidence>
<dbReference type="PRINTS" id="PR00039">
    <property type="entry name" value="HTHLYSR"/>
</dbReference>
<dbReference type="PATRIC" id="fig|54915.3.peg.3598"/>
<dbReference type="GO" id="GO:0003700">
    <property type="term" value="F:DNA-binding transcription factor activity"/>
    <property type="evidence" value="ECO:0007669"/>
    <property type="project" value="InterPro"/>
</dbReference>
<keyword evidence="3" id="KW-0238">DNA-binding</keyword>
<reference evidence="8" key="1">
    <citation type="submission" date="2015-07" db="EMBL/GenBank/DDBJ databases">
        <title>Genome sequencing project for genomic taxonomy and phylogenomics of Bacillus-like bacteria.</title>
        <authorList>
            <person name="Liu B."/>
            <person name="Wang J."/>
            <person name="Zhu Y."/>
            <person name="Liu G."/>
            <person name="Chen Q."/>
            <person name="Chen Z."/>
            <person name="Lan J."/>
            <person name="Che J."/>
            <person name="Ge C."/>
            <person name="Shi H."/>
            <person name="Pan Z."/>
            <person name="Liu X."/>
        </authorList>
    </citation>
    <scope>NUCLEOTIDE SEQUENCE [LARGE SCALE GENOMIC DNA]</scope>
    <source>
        <strain evidence="8">DSM 9887</strain>
    </source>
</reference>
<dbReference type="InterPro" id="IPR036388">
    <property type="entry name" value="WH-like_DNA-bd_sf"/>
</dbReference>
<keyword evidence="9" id="KW-1185">Reference proteome</keyword>
<evidence type="ECO:0000256" key="3">
    <source>
        <dbReference type="ARBA" id="ARBA00023125"/>
    </source>
</evidence>
<accession>A0A0K9YS13</accession>
<dbReference type="Pfam" id="PF00126">
    <property type="entry name" value="HTH_1"/>
    <property type="match status" value="1"/>
</dbReference>
<reference evidence="7" key="2">
    <citation type="submission" date="2015-07" db="EMBL/GenBank/DDBJ databases">
        <title>MeaNS - Measles Nucleotide Surveillance Program.</title>
        <authorList>
            <person name="Tran T."/>
            <person name="Druce J."/>
        </authorList>
    </citation>
    <scope>NUCLEOTIDE SEQUENCE</scope>
    <source>
        <strain evidence="7">DSM 9887</strain>
    </source>
</reference>
<dbReference type="GO" id="GO:0032993">
    <property type="term" value="C:protein-DNA complex"/>
    <property type="evidence" value="ECO:0007669"/>
    <property type="project" value="TreeGrafter"/>
</dbReference>
<dbReference type="EMBL" id="LGIQ01000009">
    <property type="protein sequence ID" value="KNB71513.1"/>
    <property type="molecule type" value="Genomic_DNA"/>
</dbReference>
<dbReference type="Gene3D" id="3.40.190.10">
    <property type="entry name" value="Periplasmic binding protein-like II"/>
    <property type="match status" value="2"/>
</dbReference>
<organism evidence="7 8">
    <name type="scientific">Brevibacillus reuszeri</name>
    <dbReference type="NCBI Taxonomy" id="54915"/>
    <lineage>
        <taxon>Bacteria</taxon>
        <taxon>Bacillati</taxon>
        <taxon>Bacillota</taxon>
        <taxon>Bacilli</taxon>
        <taxon>Bacillales</taxon>
        <taxon>Paenibacillaceae</taxon>
        <taxon>Brevibacillus</taxon>
    </lineage>
</organism>
<dbReference type="SUPFAM" id="SSF53850">
    <property type="entry name" value="Periplasmic binding protein-like II"/>
    <property type="match status" value="1"/>
</dbReference>
<dbReference type="InterPro" id="IPR036390">
    <property type="entry name" value="WH_DNA-bd_sf"/>
</dbReference>
<dbReference type="CDD" id="cd08434">
    <property type="entry name" value="PBP2_GltC_like"/>
    <property type="match status" value="1"/>
</dbReference>
<dbReference type="SUPFAM" id="SSF46785">
    <property type="entry name" value="Winged helix' DNA-binding domain"/>
    <property type="match status" value="1"/>
</dbReference>
<dbReference type="RefSeq" id="WP_049740552.1">
    <property type="nucleotide sequence ID" value="NZ_BJON01000003.1"/>
</dbReference>
<evidence type="ECO:0000256" key="2">
    <source>
        <dbReference type="ARBA" id="ARBA00023015"/>
    </source>
</evidence>
<reference evidence="6 9" key="3">
    <citation type="submission" date="2019-06" db="EMBL/GenBank/DDBJ databases">
        <title>Whole genome shotgun sequence of Brevibacillus reuszeri NBRC 15719.</title>
        <authorList>
            <person name="Hosoyama A."/>
            <person name="Uohara A."/>
            <person name="Ohji S."/>
            <person name="Ichikawa N."/>
        </authorList>
    </citation>
    <scope>NUCLEOTIDE SEQUENCE [LARGE SCALE GENOMIC DNA]</scope>
    <source>
        <strain evidence="6 9">NBRC 15719</strain>
    </source>
</reference>
<evidence type="ECO:0000313" key="6">
    <source>
        <dbReference type="EMBL" id="GED67169.1"/>
    </source>
</evidence>
<dbReference type="InterPro" id="IPR005119">
    <property type="entry name" value="LysR_subst-bd"/>
</dbReference>
<name>A0A0K9YS13_9BACL</name>
<dbReference type="AlphaFoldDB" id="A0A0K9YS13"/>
<evidence type="ECO:0000256" key="1">
    <source>
        <dbReference type="ARBA" id="ARBA00009437"/>
    </source>
</evidence>